<evidence type="ECO:0000313" key="3">
    <source>
        <dbReference type="Proteomes" id="UP000730482"/>
    </source>
</evidence>
<gene>
    <name evidence="2" type="ORF">KGQ19_03655</name>
</gene>
<dbReference type="InterPro" id="IPR029063">
    <property type="entry name" value="SAM-dependent_MTases_sf"/>
</dbReference>
<keyword evidence="2" id="KW-0808">Transferase</keyword>
<dbReference type="Proteomes" id="UP000730482">
    <property type="component" value="Unassembled WGS sequence"/>
</dbReference>
<dbReference type="GO" id="GO:0008168">
    <property type="term" value="F:methyltransferase activity"/>
    <property type="evidence" value="ECO:0007669"/>
    <property type="project" value="UniProtKB-KW"/>
</dbReference>
<dbReference type="PANTHER" id="PTHR42912">
    <property type="entry name" value="METHYLTRANSFERASE"/>
    <property type="match status" value="1"/>
</dbReference>
<evidence type="ECO:0000259" key="1">
    <source>
        <dbReference type="Pfam" id="PF13649"/>
    </source>
</evidence>
<dbReference type="GO" id="GO:0032259">
    <property type="term" value="P:methylation"/>
    <property type="evidence" value="ECO:0007669"/>
    <property type="project" value="UniProtKB-KW"/>
</dbReference>
<keyword evidence="2" id="KW-0489">Methyltransferase</keyword>
<organism evidence="2 3">
    <name type="scientific">Catenulispora pinistramenti</name>
    <dbReference type="NCBI Taxonomy" id="2705254"/>
    <lineage>
        <taxon>Bacteria</taxon>
        <taxon>Bacillati</taxon>
        <taxon>Actinomycetota</taxon>
        <taxon>Actinomycetes</taxon>
        <taxon>Catenulisporales</taxon>
        <taxon>Catenulisporaceae</taxon>
        <taxon>Catenulispora</taxon>
    </lineage>
</organism>
<sequence>MSSDPQNIIESGYDAMAEQYLAAFGEGVPDDPRIRFVGELADRLPDGARVLELGCGAGVPATALLAQRFDVLGVDISAAQLALAAQRVPSAAFRKADMINLELPDASFDAVTAFYSFNHVPREQQPPLLAKIARWLRPGGLLLASFGQGGSADDVEPWLGVPMFFASHDPATNTRHLTEAGLTPIVDELVSKETGMGCEAWQWVLARGAGEGAGR</sequence>
<dbReference type="CDD" id="cd02440">
    <property type="entry name" value="AdoMet_MTases"/>
    <property type="match status" value="1"/>
</dbReference>
<dbReference type="InterPro" id="IPR050508">
    <property type="entry name" value="Methyltransf_Superfamily"/>
</dbReference>
<feature type="domain" description="Methyltransferase" evidence="1">
    <location>
        <begin position="50"/>
        <end position="140"/>
    </location>
</feature>
<reference evidence="2 3" key="1">
    <citation type="submission" date="2020-02" db="EMBL/GenBank/DDBJ databases">
        <title>Acidophilic actinobacteria isolated from forest soil.</title>
        <authorList>
            <person name="Golinska P."/>
        </authorList>
    </citation>
    <scope>NUCLEOTIDE SEQUENCE [LARGE SCALE GENOMIC DNA]</scope>
    <source>
        <strain evidence="2 3">NL8</strain>
    </source>
</reference>
<name>A0ABS5KHV4_9ACTN</name>
<dbReference type="Gene3D" id="3.40.50.150">
    <property type="entry name" value="Vaccinia Virus protein VP39"/>
    <property type="match status" value="1"/>
</dbReference>
<dbReference type="EMBL" id="JAAFYZ010000008">
    <property type="protein sequence ID" value="MBS2545956.1"/>
    <property type="molecule type" value="Genomic_DNA"/>
</dbReference>
<evidence type="ECO:0000313" key="2">
    <source>
        <dbReference type="EMBL" id="MBS2545956.1"/>
    </source>
</evidence>
<proteinExistence type="predicted"/>
<keyword evidence="3" id="KW-1185">Reference proteome</keyword>
<dbReference type="InterPro" id="IPR041698">
    <property type="entry name" value="Methyltransf_25"/>
</dbReference>
<protein>
    <submittedName>
        <fullName evidence="2">Class I SAM-dependent methyltransferase</fullName>
    </submittedName>
</protein>
<comment type="caution">
    <text evidence="2">The sequence shown here is derived from an EMBL/GenBank/DDBJ whole genome shotgun (WGS) entry which is preliminary data.</text>
</comment>
<dbReference type="RefSeq" id="WP_212007613.1">
    <property type="nucleotide sequence ID" value="NZ_JAAFYZ010000008.1"/>
</dbReference>
<dbReference type="SUPFAM" id="SSF53335">
    <property type="entry name" value="S-adenosyl-L-methionine-dependent methyltransferases"/>
    <property type="match status" value="1"/>
</dbReference>
<accession>A0ABS5KHV4</accession>
<dbReference type="Pfam" id="PF13649">
    <property type="entry name" value="Methyltransf_25"/>
    <property type="match status" value="1"/>
</dbReference>
<dbReference type="PANTHER" id="PTHR42912:SF80">
    <property type="entry name" value="METHYLTRANSFERASE DOMAIN-CONTAINING PROTEIN"/>
    <property type="match status" value="1"/>
</dbReference>